<sequence>MDVTEPFLADLNSKHTRYGLLERSPVSSWIKHALCGFALLNILIFCLNLFLIFNTNSVAARLIPGPDGSFRDLNDPDDVLSFVPHADNARKVIDGRLFTLNTTSAWDLVGPPSPTTDALWDELSAEGHEIILVNASTLRQAGYDPAKYFSAPLSWNFGPDMYPVQIDVFHQIHCLDVLRKHAHFDRYFPDGKTDWQHFGHCLHILLQNIQCHADLELIPHRWVEKDPVPFAQFSIGKRCRDFGAIKEWNLVHSRNVTHAMWQSSRPLEESVIWPGYGEGS</sequence>
<dbReference type="PANTHER" id="PTHR33365">
    <property type="entry name" value="YALI0B05434P"/>
    <property type="match status" value="1"/>
</dbReference>
<dbReference type="AlphaFoldDB" id="A0A6A6D0T8"/>
<keyword evidence="2" id="KW-0812">Transmembrane</keyword>
<organism evidence="3 4">
    <name type="scientific">Zasmidium cellare ATCC 36951</name>
    <dbReference type="NCBI Taxonomy" id="1080233"/>
    <lineage>
        <taxon>Eukaryota</taxon>
        <taxon>Fungi</taxon>
        <taxon>Dikarya</taxon>
        <taxon>Ascomycota</taxon>
        <taxon>Pezizomycotina</taxon>
        <taxon>Dothideomycetes</taxon>
        <taxon>Dothideomycetidae</taxon>
        <taxon>Mycosphaerellales</taxon>
        <taxon>Mycosphaerellaceae</taxon>
        <taxon>Zasmidium</taxon>
    </lineage>
</organism>
<protein>
    <submittedName>
        <fullName evidence="3">Uncharacterized protein</fullName>
    </submittedName>
</protein>
<feature type="transmembrane region" description="Helical" evidence="2">
    <location>
        <begin position="29"/>
        <end position="53"/>
    </location>
</feature>
<dbReference type="PANTHER" id="PTHR33365:SF14">
    <property type="entry name" value="TAT PATHWAY SIGNAL SEQUENCE"/>
    <property type="match status" value="1"/>
</dbReference>
<accession>A0A6A6D0T8</accession>
<gene>
    <name evidence="3" type="ORF">M409DRAFT_50419</name>
</gene>
<dbReference type="GO" id="GO:0043386">
    <property type="term" value="P:mycotoxin biosynthetic process"/>
    <property type="evidence" value="ECO:0007669"/>
    <property type="project" value="InterPro"/>
</dbReference>
<keyword evidence="2" id="KW-1133">Transmembrane helix</keyword>
<comment type="similarity">
    <text evidence="1">Belongs to the ustYa family.</text>
</comment>
<keyword evidence="2" id="KW-0472">Membrane</keyword>
<dbReference type="Pfam" id="PF11807">
    <property type="entry name" value="UstYa"/>
    <property type="match status" value="1"/>
</dbReference>
<dbReference type="Proteomes" id="UP000799537">
    <property type="component" value="Unassembled WGS sequence"/>
</dbReference>
<proteinExistence type="inferred from homology"/>
<dbReference type="InterPro" id="IPR021765">
    <property type="entry name" value="UstYa-like"/>
</dbReference>
<evidence type="ECO:0000256" key="2">
    <source>
        <dbReference type="SAM" id="Phobius"/>
    </source>
</evidence>
<dbReference type="RefSeq" id="XP_033672661.1">
    <property type="nucleotide sequence ID" value="XM_033811529.1"/>
</dbReference>
<evidence type="ECO:0000256" key="1">
    <source>
        <dbReference type="ARBA" id="ARBA00035112"/>
    </source>
</evidence>
<keyword evidence="4" id="KW-1185">Reference proteome</keyword>
<evidence type="ECO:0000313" key="4">
    <source>
        <dbReference type="Proteomes" id="UP000799537"/>
    </source>
</evidence>
<name>A0A6A6D0T8_ZASCE</name>
<dbReference type="OrthoDB" id="3647516at2759"/>
<evidence type="ECO:0000313" key="3">
    <source>
        <dbReference type="EMBL" id="KAF2171772.1"/>
    </source>
</evidence>
<reference evidence="3" key="1">
    <citation type="journal article" date="2020" name="Stud. Mycol.">
        <title>101 Dothideomycetes genomes: a test case for predicting lifestyles and emergence of pathogens.</title>
        <authorList>
            <person name="Haridas S."/>
            <person name="Albert R."/>
            <person name="Binder M."/>
            <person name="Bloem J."/>
            <person name="Labutti K."/>
            <person name="Salamov A."/>
            <person name="Andreopoulos B."/>
            <person name="Baker S."/>
            <person name="Barry K."/>
            <person name="Bills G."/>
            <person name="Bluhm B."/>
            <person name="Cannon C."/>
            <person name="Castanera R."/>
            <person name="Culley D."/>
            <person name="Daum C."/>
            <person name="Ezra D."/>
            <person name="Gonzalez J."/>
            <person name="Henrissat B."/>
            <person name="Kuo A."/>
            <person name="Liang C."/>
            <person name="Lipzen A."/>
            <person name="Lutzoni F."/>
            <person name="Magnuson J."/>
            <person name="Mondo S."/>
            <person name="Nolan M."/>
            <person name="Ohm R."/>
            <person name="Pangilinan J."/>
            <person name="Park H.-J."/>
            <person name="Ramirez L."/>
            <person name="Alfaro M."/>
            <person name="Sun H."/>
            <person name="Tritt A."/>
            <person name="Yoshinaga Y."/>
            <person name="Zwiers L.-H."/>
            <person name="Turgeon B."/>
            <person name="Goodwin S."/>
            <person name="Spatafora J."/>
            <person name="Crous P."/>
            <person name="Grigoriev I."/>
        </authorList>
    </citation>
    <scope>NUCLEOTIDE SEQUENCE</scope>
    <source>
        <strain evidence="3">ATCC 36951</strain>
    </source>
</reference>
<dbReference type="EMBL" id="ML993582">
    <property type="protein sequence ID" value="KAF2171772.1"/>
    <property type="molecule type" value="Genomic_DNA"/>
</dbReference>
<dbReference type="GeneID" id="54564801"/>